<accession>A0ABP9EZ12</accession>
<organism evidence="1 2">
    <name type="scientific">Flaviramulus aquimarinus</name>
    <dbReference type="NCBI Taxonomy" id="1170456"/>
    <lineage>
        <taxon>Bacteria</taxon>
        <taxon>Pseudomonadati</taxon>
        <taxon>Bacteroidota</taxon>
        <taxon>Flavobacteriia</taxon>
        <taxon>Flavobacteriales</taxon>
        <taxon>Flavobacteriaceae</taxon>
        <taxon>Flaviramulus</taxon>
    </lineage>
</organism>
<sequence>MILWIVLLILFGLLTYLLLTPVSLFIDTRADKYFIQQKGIVKASVLGDKKKVLKVNIKVLFLKFHFYPLHSKRDKSIPKIKTKTKHKKRKFLSFKTGLKLIKSFKVKRFWIDIDTGDCIANAKLYPVFAFLNYSIGGFNINFQDRNQLVLHIEGKPIHIIKSFINF</sequence>
<evidence type="ECO:0000313" key="2">
    <source>
        <dbReference type="Proteomes" id="UP001500433"/>
    </source>
</evidence>
<evidence type="ECO:0000313" key="1">
    <source>
        <dbReference type="EMBL" id="GAA4884287.1"/>
    </source>
</evidence>
<proteinExistence type="predicted"/>
<gene>
    <name evidence="1" type="ORF">GCM10023311_03310</name>
</gene>
<protein>
    <submittedName>
        <fullName evidence="1">Uncharacterized protein</fullName>
    </submittedName>
</protein>
<dbReference type="Proteomes" id="UP001500433">
    <property type="component" value="Unassembled WGS sequence"/>
</dbReference>
<comment type="caution">
    <text evidence="1">The sequence shown here is derived from an EMBL/GenBank/DDBJ whole genome shotgun (WGS) entry which is preliminary data.</text>
</comment>
<keyword evidence="2" id="KW-1185">Reference proteome</keyword>
<name>A0ABP9EZ12_9FLAO</name>
<reference evidence="2" key="1">
    <citation type="journal article" date="2019" name="Int. J. Syst. Evol. Microbiol.">
        <title>The Global Catalogue of Microorganisms (GCM) 10K type strain sequencing project: providing services to taxonomists for standard genome sequencing and annotation.</title>
        <authorList>
            <consortium name="The Broad Institute Genomics Platform"/>
            <consortium name="The Broad Institute Genome Sequencing Center for Infectious Disease"/>
            <person name="Wu L."/>
            <person name="Ma J."/>
        </authorList>
    </citation>
    <scope>NUCLEOTIDE SEQUENCE [LARGE SCALE GENOMIC DNA]</scope>
    <source>
        <strain evidence="2">JCM 18274</strain>
    </source>
</reference>
<dbReference type="RefSeq" id="WP_345272225.1">
    <property type="nucleotide sequence ID" value="NZ_BAABJH010000001.1"/>
</dbReference>
<dbReference type="EMBL" id="BAABJH010000001">
    <property type="protein sequence ID" value="GAA4884287.1"/>
    <property type="molecule type" value="Genomic_DNA"/>
</dbReference>